<gene>
    <name evidence="1" type="ORF">QT716_06530</name>
</gene>
<organism evidence="1 2">
    <name type="scientific">Sporosarcina aquimarina</name>
    <dbReference type="NCBI Taxonomy" id="114975"/>
    <lineage>
        <taxon>Bacteria</taxon>
        <taxon>Bacillati</taxon>
        <taxon>Bacillota</taxon>
        <taxon>Bacilli</taxon>
        <taxon>Bacillales</taxon>
        <taxon>Caryophanaceae</taxon>
        <taxon>Sporosarcina</taxon>
    </lineage>
</organism>
<evidence type="ECO:0000313" key="2">
    <source>
        <dbReference type="Proteomes" id="UP001280629"/>
    </source>
</evidence>
<name>A0ABU4FYB6_9BACL</name>
<dbReference type="EMBL" id="JAUBDH010000003">
    <property type="protein sequence ID" value="MDW0109710.1"/>
    <property type="molecule type" value="Genomic_DNA"/>
</dbReference>
<protein>
    <recommendedName>
        <fullName evidence="3">Arf-GAP domain-containing protein</fullName>
    </recommendedName>
</protein>
<dbReference type="Proteomes" id="UP001280629">
    <property type="component" value="Unassembled WGS sequence"/>
</dbReference>
<evidence type="ECO:0000313" key="1">
    <source>
        <dbReference type="EMBL" id="MDW0109710.1"/>
    </source>
</evidence>
<evidence type="ECO:0008006" key="3">
    <source>
        <dbReference type="Google" id="ProtNLM"/>
    </source>
</evidence>
<proteinExistence type="predicted"/>
<comment type="caution">
    <text evidence="1">The sequence shown here is derived from an EMBL/GenBank/DDBJ whole genome shotgun (WGS) entry which is preliminary data.</text>
</comment>
<reference evidence="1 2" key="1">
    <citation type="submission" date="2023-06" db="EMBL/GenBank/DDBJ databases">
        <title>Sporosarcina sp. nov., isolated from Korean traditional fermented seafood 'Jeotgal'.</title>
        <authorList>
            <person name="Yang A.-I."/>
            <person name="Shin N.-R."/>
        </authorList>
    </citation>
    <scope>NUCLEOTIDE SEQUENCE [LARGE SCALE GENOMIC DNA]</scope>
    <source>
        <strain evidence="1 2">KCTC3840</strain>
    </source>
</reference>
<sequence>MVPISMETFVNKHCKNNPEENRAQFKENLKQAVQDKKNGVTCDNCGERIWAIGSTVSHYACFSCLTGEADSSGDYEIDEVCLL</sequence>
<keyword evidence="2" id="KW-1185">Reference proteome</keyword>
<accession>A0ABU4FYB6</accession>